<feature type="non-terminal residue" evidence="2">
    <location>
        <position position="134"/>
    </location>
</feature>
<sequence>MGTHPSSFLQWKTARAEPELHLFRTNPPHERDGSYSRSFDPPTEEDKKTLKLLPSSSLGSSLASLLRRSEMSEDEVSEVVPGSKLQICCLTQMPVKRSKKSTCRCERKSWEADSSINTEYLCAVFNVAAQNKPK</sequence>
<evidence type="ECO:0000313" key="3">
    <source>
        <dbReference type="Proteomes" id="UP000327493"/>
    </source>
</evidence>
<evidence type="ECO:0000313" key="2">
    <source>
        <dbReference type="EMBL" id="KAA8583154.1"/>
    </source>
</evidence>
<dbReference type="Proteomes" id="UP000327493">
    <property type="component" value="Chromosome 18"/>
</dbReference>
<dbReference type="AlphaFoldDB" id="A0A5J5CNQ6"/>
<keyword evidence="3" id="KW-1185">Reference proteome</keyword>
<evidence type="ECO:0000256" key="1">
    <source>
        <dbReference type="SAM" id="MobiDB-lite"/>
    </source>
</evidence>
<protein>
    <submittedName>
        <fullName evidence="2">Uncharacterized protein</fullName>
    </submittedName>
</protein>
<feature type="region of interest" description="Disordered" evidence="1">
    <location>
        <begin position="19"/>
        <end position="53"/>
    </location>
</feature>
<organism evidence="2 3">
    <name type="scientific">Etheostoma spectabile</name>
    <name type="common">orangethroat darter</name>
    <dbReference type="NCBI Taxonomy" id="54343"/>
    <lineage>
        <taxon>Eukaryota</taxon>
        <taxon>Metazoa</taxon>
        <taxon>Chordata</taxon>
        <taxon>Craniata</taxon>
        <taxon>Vertebrata</taxon>
        <taxon>Euteleostomi</taxon>
        <taxon>Actinopterygii</taxon>
        <taxon>Neopterygii</taxon>
        <taxon>Teleostei</taxon>
        <taxon>Neoteleostei</taxon>
        <taxon>Acanthomorphata</taxon>
        <taxon>Eupercaria</taxon>
        <taxon>Perciformes</taxon>
        <taxon>Percoidei</taxon>
        <taxon>Percidae</taxon>
        <taxon>Etheostomatinae</taxon>
        <taxon>Etheostoma</taxon>
    </lineage>
</organism>
<feature type="compositionally biased region" description="Basic and acidic residues" evidence="1">
    <location>
        <begin position="19"/>
        <end position="34"/>
    </location>
</feature>
<reference evidence="2 3" key="1">
    <citation type="submission" date="2019-08" db="EMBL/GenBank/DDBJ databases">
        <title>A chromosome-level genome assembly, high-density linkage maps, and genome scans reveal the genomic architecture of hybrid incompatibilities underlying speciation via character displacement in darters (Percidae: Etheostominae).</title>
        <authorList>
            <person name="Moran R.L."/>
            <person name="Catchen J.M."/>
            <person name="Fuller R.C."/>
        </authorList>
    </citation>
    <scope>NUCLEOTIDE SEQUENCE [LARGE SCALE GENOMIC DNA]</scope>
    <source>
        <strain evidence="2">EspeVRDwgs_2016</strain>
        <tissue evidence="2">Muscle</tissue>
    </source>
</reference>
<name>A0A5J5CNQ6_9PERO</name>
<dbReference type="EMBL" id="VOFY01000018">
    <property type="protein sequence ID" value="KAA8583154.1"/>
    <property type="molecule type" value="Genomic_DNA"/>
</dbReference>
<accession>A0A5J5CNQ6</accession>
<gene>
    <name evidence="2" type="ORF">FQN60_015700</name>
</gene>
<proteinExistence type="predicted"/>
<comment type="caution">
    <text evidence="2">The sequence shown here is derived from an EMBL/GenBank/DDBJ whole genome shotgun (WGS) entry which is preliminary data.</text>
</comment>